<feature type="transmembrane region" description="Helical" evidence="8">
    <location>
        <begin position="241"/>
        <end position="262"/>
    </location>
</feature>
<evidence type="ECO:0000256" key="4">
    <source>
        <dbReference type="ARBA" id="ARBA00022989"/>
    </source>
</evidence>
<feature type="chain" id="PRO_5007841498" description="Zinc/iron permease" evidence="9">
    <location>
        <begin position="23"/>
        <end position="303"/>
    </location>
</feature>
<evidence type="ECO:0000256" key="1">
    <source>
        <dbReference type="ARBA" id="ARBA00004127"/>
    </source>
</evidence>
<feature type="transmembrane region" description="Helical" evidence="8">
    <location>
        <begin position="282"/>
        <end position="299"/>
    </location>
</feature>
<dbReference type="InterPro" id="IPR003689">
    <property type="entry name" value="ZIP"/>
</dbReference>
<evidence type="ECO:0000256" key="3">
    <source>
        <dbReference type="ARBA" id="ARBA00022692"/>
    </source>
</evidence>
<dbReference type="PANTHER" id="PTHR16133:SF0">
    <property type="entry name" value="ZINC_IRON REGULATED TRANSPORTER-RELATED PROTEIN 102B, ISOFORM E"/>
    <property type="match status" value="1"/>
</dbReference>
<evidence type="ECO:0000256" key="7">
    <source>
        <dbReference type="SAM" id="MobiDB-lite"/>
    </source>
</evidence>
<evidence type="ECO:0000256" key="9">
    <source>
        <dbReference type="SAM" id="SignalP"/>
    </source>
</evidence>
<dbReference type="OrthoDB" id="19859at2759"/>
<evidence type="ECO:0000313" key="10">
    <source>
        <dbReference type="EMBL" id="OAD67911.1"/>
    </source>
</evidence>
<dbReference type="PANTHER" id="PTHR16133">
    <property type="entry name" value="SOLUTE CARRIER FAMILY 39 ZINC TRANSPORTER , MEMBER 9-RELATED"/>
    <property type="match status" value="1"/>
</dbReference>
<organism evidence="10 11">
    <name type="scientific">Phycomyces blakesleeanus (strain ATCC 8743b / DSM 1359 / FGSC 10004 / NBRC 33097 / NRRL 1555)</name>
    <dbReference type="NCBI Taxonomy" id="763407"/>
    <lineage>
        <taxon>Eukaryota</taxon>
        <taxon>Fungi</taxon>
        <taxon>Fungi incertae sedis</taxon>
        <taxon>Mucoromycota</taxon>
        <taxon>Mucoromycotina</taxon>
        <taxon>Mucoromycetes</taxon>
        <taxon>Mucorales</taxon>
        <taxon>Phycomycetaceae</taxon>
        <taxon>Phycomyces</taxon>
    </lineage>
</organism>
<dbReference type="AlphaFoldDB" id="A0A162ZMU3"/>
<feature type="compositionally biased region" description="Polar residues" evidence="7">
    <location>
        <begin position="127"/>
        <end position="141"/>
    </location>
</feature>
<feature type="transmembrane region" description="Helical" evidence="8">
    <location>
        <begin position="38"/>
        <end position="64"/>
    </location>
</feature>
<evidence type="ECO:0000313" key="11">
    <source>
        <dbReference type="Proteomes" id="UP000077315"/>
    </source>
</evidence>
<gene>
    <name evidence="10" type="ORF">PHYBLDRAFT_173822</name>
</gene>
<dbReference type="GO" id="GO:0046873">
    <property type="term" value="F:metal ion transmembrane transporter activity"/>
    <property type="evidence" value="ECO:0007669"/>
    <property type="project" value="InterPro"/>
</dbReference>
<keyword evidence="6 8" id="KW-0472">Membrane</keyword>
<feature type="transmembrane region" description="Helical" evidence="8">
    <location>
        <begin position="174"/>
        <end position="197"/>
    </location>
</feature>
<dbReference type="EMBL" id="KV440997">
    <property type="protein sequence ID" value="OAD67911.1"/>
    <property type="molecule type" value="Genomic_DNA"/>
</dbReference>
<keyword evidence="9" id="KW-0732">Signal</keyword>
<keyword evidence="5" id="KW-0333">Golgi apparatus</keyword>
<dbReference type="RefSeq" id="XP_018285951.1">
    <property type="nucleotide sequence ID" value="XM_018437113.1"/>
</dbReference>
<accession>A0A162ZMU3</accession>
<keyword evidence="3 8" id="KW-0812">Transmembrane</keyword>
<proteinExistence type="predicted"/>
<dbReference type="GO" id="GO:0000139">
    <property type="term" value="C:Golgi membrane"/>
    <property type="evidence" value="ECO:0007669"/>
    <property type="project" value="UniProtKB-SubCell"/>
</dbReference>
<comment type="subcellular location">
    <subcellularLocation>
        <location evidence="1">Endomembrane system</location>
        <topology evidence="1">Multi-pass membrane protein</topology>
    </subcellularLocation>
    <subcellularLocation>
        <location evidence="2">Golgi apparatus membrane</location>
    </subcellularLocation>
</comment>
<protein>
    <recommendedName>
        <fullName evidence="12">Zinc/iron permease</fullName>
    </recommendedName>
</protein>
<dbReference type="Proteomes" id="UP000077315">
    <property type="component" value="Unassembled WGS sequence"/>
</dbReference>
<feature type="region of interest" description="Disordered" evidence="7">
    <location>
        <begin position="120"/>
        <end position="141"/>
    </location>
</feature>
<keyword evidence="11" id="KW-1185">Reference proteome</keyword>
<evidence type="ECO:0000256" key="2">
    <source>
        <dbReference type="ARBA" id="ARBA00004394"/>
    </source>
</evidence>
<dbReference type="GO" id="GO:0006829">
    <property type="term" value="P:zinc ion transport"/>
    <property type="evidence" value="ECO:0007669"/>
    <property type="project" value="InterPro"/>
</dbReference>
<feature type="transmembrane region" description="Helical" evidence="8">
    <location>
        <begin position="84"/>
        <end position="103"/>
    </location>
</feature>
<sequence length="303" mass="32254">MLNPFVWLTLLSLSMLVGSFLAGSVPLSTKLSEAKLRYLTALGVGLLLGSALVVIIPEGIETLYDSQRHLSSDSHSKRQEHDEASHAAVGITLVLGFAMMFLIDQVSSLHVHASHPSDEYNELDTIPDSTDPSNTNSNLSAQTRSMTPTIGLIVHAAADGIALGASATHPTLSMVVFVAIMLHKAPAAFALTTVLLGDGLSRDKVRKHLLIFSLAAPVGALTTYLALLVLPTNATPGNLDYWTGILLLFSGGTFLYVAMHALQELQPSASAHCRPSDKLGRTHMATVLAGMLLPIFLNINHAH</sequence>
<dbReference type="InterPro" id="IPR045891">
    <property type="entry name" value="ZIP9"/>
</dbReference>
<evidence type="ECO:0008006" key="12">
    <source>
        <dbReference type="Google" id="ProtNLM"/>
    </source>
</evidence>
<dbReference type="STRING" id="763407.A0A162ZMU3"/>
<dbReference type="VEuPathDB" id="FungiDB:PHYBLDRAFT_173822"/>
<reference evidence="11" key="1">
    <citation type="submission" date="2015-06" db="EMBL/GenBank/DDBJ databases">
        <title>Expansion of signal transduction pathways in fungi by whole-genome duplication.</title>
        <authorList>
            <consortium name="DOE Joint Genome Institute"/>
            <person name="Corrochano L.M."/>
            <person name="Kuo A."/>
            <person name="Marcet-Houben M."/>
            <person name="Polaino S."/>
            <person name="Salamov A."/>
            <person name="Villalobos J.M."/>
            <person name="Alvarez M.I."/>
            <person name="Avalos J."/>
            <person name="Benito E.P."/>
            <person name="Benoit I."/>
            <person name="Burger G."/>
            <person name="Camino L.P."/>
            <person name="Canovas D."/>
            <person name="Cerda-Olmedo E."/>
            <person name="Cheng J.-F."/>
            <person name="Dominguez A."/>
            <person name="Elias M."/>
            <person name="Eslava A.P."/>
            <person name="Glaser F."/>
            <person name="Grimwood J."/>
            <person name="Gutierrez G."/>
            <person name="Heitman J."/>
            <person name="Henrissat B."/>
            <person name="Iturriaga E.A."/>
            <person name="Lang B.F."/>
            <person name="Lavin J.L."/>
            <person name="Lee S."/>
            <person name="Li W."/>
            <person name="Lindquist E."/>
            <person name="Lopez-Garcia S."/>
            <person name="Luque E.M."/>
            <person name="Marcos A.T."/>
            <person name="Martin J."/>
            <person name="McCluskey K."/>
            <person name="Medina H.R."/>
            <person name="Miralles-Duran A."/>
            <person name="Miyazaki A."/>
            <person name="Munoz-Torres E."/>
            <person name="Oguiza J.A."/>
            <person name="Ohm R."/>
            <person name="Olmedo M."/>
            <person name="Orejas M."/>
            <person name="Ortiz-Castellanos L."/>
            <person name="Pisabarro A.G."/>
            <person name="Rodriguez-Romero J."/>
            <person name="Ruiz-Herrera J."/>
            <person name="Ruiz-Vazquez R."/>
            <person name="Sanz C."/>
            <person name="Schackwitz W."/>
            <person name="Schmutz J."/>
            <person name="Shahriari M."/>
            <person name="Shelest E."/>
            <person name="Silva-Franco F."/>
            <person name="Soanes D."/>
            <person name="Syed K."/>
            <person name="Tagua V.G."/>
            <person name="Talbot N.J."/>
            <person name="Thon M."/>
            <person name="De vries R.P."/>
            <person name="Wiebenga A."/>
            <person name="Yadav J.S."/>
            <person name="Braun E.L."/>
            <person name="Baker S."/>
            <person name="Garre V."/>
            <person name="Horwitz B."/>
            <person name="Torres-Martinez S."/>
            <person name="Idnurm A."/>
            <person name="Herrera-Estrella A."/>
            <person name="Gabaldon T."/>
            <person name="Grigoriev I.V."/>
        </authorList>
    </citation>
    <scope>NUCLEOTIDE SEQUENCE [LARGE SCALE GENOMIC DNA]</scope>
    <source>
        <strain evidence="11">NRRL 1555(-)</strain>
    </source>
</reference>
<keyword evidence="4 8" id="KW-1133">Transmembrane helix</keyword>
<feature type="transmembrane region" description="Helical" evidence="8">
    <location>
        <begin position="209"/>
        <end position="229"/>
    </location>
</feature>
<dbReference type="GeneID" id="28998019"/>
<evidence type="ECO:0000256" key="6">
    <source>
        <dbReference type="ARBA" id="ARBA00023136"/>
    </source>
</evidence>
<evidence type="ECO:0000256" key="8">
    <source>
        <dbReference type="SAM" id="Phobius"/>
    </source>
</evidence>
<dbReference type="Pfam" id="PF02535">
    <property type="entry name" value="Zip"/>
    <property type="match status" value="1"/>
</dbReference>
<evidence type="ECO:0000256" key="5">
    <source>
        <dbReference type="ARBA" id="ARBA00023034"/>
    </source>
</evidence>
<dbReference type="InParanoid" id="A0A162ZMU3"/>
<feature type="signal peptide" evidence="9">
    <location>
        <begin position="1"/>
        <end position="22"/>
    </location>
</feature>
<name>A0A162ZMU3_PHYB8</name>